<organism evidence="13 14">
    <name type="scientific">Coptotermes formosanus</name>
    <name type="common">Formosan subterranean termite</name>
    <dbReference type="NCBI Taxonomy" id="36987"/>
    <lineage>
        <taxon>Eukaryota</taxon>
        <taxon>Metazoa</taxon>
        <taxon>Ecdysozoa</taxon>
        <taxon>Arthropoda</taxon>
        <taxon>Hexapoda</taxon>
        <taxon>Insecta</taxon>
        <taxon>Pterygota</taxon>
        <taxon>Neoptera</taxon>
        <taxon>Polyneoptera</taxon>
        <taxon>Dictyoptera</taxon>
        <taxon>Blattodea</taxon>
        <taxon>Blattoidea</taxon>
        <taxon>Termitoidae</taxon>
        <taxon>Rhinotermitidae</taxon>
        <taxon>Coptotermes</taxon>
    </lineage>
</organism>
<evidence type="ECO:0000256" key="7">
    <source>
        <dbReference type="ARBA" id="ARBA00023136"/>
    </source>
</evidence>
<dbReference type="InterPro" id="IPR003599">
    <property type="entry name" value="Ig_sub"/>
</dbReference>
<dbReference type="InParanoid" id="A0A6L2PHV1"/>
<dbReference type="Pfam" id="PF08395">
    <property type="entry name" value="7tm_7"/>
    <property type="match status" value="1"/>
</dbReference>
<dbReference type="FunFam" id="2.60.40.10:FF:000328">
    <property type="entry name" value="CLUMA_CG000981, isoform A"/>
    <property type="match status" value="1"/>
</dbReference>
<dbReference type="PANTHER" id="PTHR12231">
    <property type="entry name" value="CTX-RELATED TYPE I TRANSMEMBRANE PROTEIN"/>
    <property type="match status" value="1"/>
</dbReference>
<evidence type="ECO:0000256" key="2">
    <source>
        <dbReference type="ARBA" id="ARBA00022475"/>
    </source>
</evidence>
<evidence type="ECO:0000313" key="14">
    <source>
        <dbReference type="Proteomes" id="UP000502823"/>
    </source>
</evidence>
<evidence type="ECO:0000256" key="9">
    <source>
        <dbReference type="ARBA" id="ARBA00023180"/>
    </source>
</evidence>
<keyword evidence="8" id="KW-1015">Disulfide bond</keyword>
<keyword evidence="6" id="KW-1133">Transmembrane helix</keyword>
<keyword evidence="9" id="KW-0325">Glycoprotein</keyword>
<evidence type="ECO:0000256" key="3">
    <source>
        <dbReference type="ARBA" id="ARBA00022692"/>
    </source>
</evidence>
<evidence type="ECO:0000256" key="6">
    <source>
        <dbReference type="ARBA" id="ARBA00022989"/>
    </source>
</evidence>
<dbReference type="Pfam" id="PF07679">
    <property type="entry name" value="I-set"/>
    <property type="match status" value="1"/>
</dbReference>
<dbReference type="FunFam" id="2.60.40.10:FF:000376">
    <property type="entry name" value="CLUMA_CG000981, isoform A"/>
    <property type="match status" value="1"/>
</dbReference>
<dbReference type="InterPro" id="IPR003598">
    <property type="entry name" value="Ig_sub2"/>
</dbReference>
<dbReference type="GO" id="GO:0005886">
    <property type="term" value="C:plasma membrane"/>
    <property type="evidence" value="ECO:0007669"/>
    <property type="project" value="UniProtKB-SubCell"/>
</dbReference>
<dbReference type="SMART" id="SM00408">
    <property type="entry name" value="IGc2"/>
    <property type="match status" value="3"/>
</dbReference>
<evidence type="ECO:0000256" key="11">
    <source>
        <dbReference type="SAM" id="MobiDB-lite"/>
    </source>
</evidence>
<keyword evidence="4" id="KW-0732">Signal</keyword>
<dbReference type="PROSITE" id="PS50835">
    <property type="entry name" value="IG_LIKE"/>
    <property type="match status" value="3"/>
</dbReference>
<dbReference type="InterPro" id="IPR013098">
    <property type="entry name" value="Ig_I-set"/>
</dbReference>
<evidence type="ECO:0000256" key="5">
    <source>
        <dbReference type="ARBA" id="ARBA00022737"/>
    </source>
</evidence>
<evidence type="ECO:0000256" key="1">
    <source>
        <dbReference type="ARBA" id="ARBA00004651"/>
    </source>
</evidence>
<dbReference type="GO" id="GO:0043005">
    <property type="term" value="C:neuron projection"/>
    <property type="evidence" value="ECO:0007669"/>
    <property type="project" value="TreeGrafter"/>
</dbReference>
<feature type="compositionally biased region" description="Basic and acidic residues" evidence="11">
    <location>
        <begin position="315"/>
        <end position="332"/>
    </location>
</feature>
<dbReference type="FunFam" id="2.60.40.10:FF:000392">
    <property type="entry name" value="CLUMA_CG000981, isoform A"/>
    <property type="match status" value="1"/>
</dbReference>
<feature type="domain" description="Ig-like" evidence="12">
    <location>
        <begin position="104"/>
        <end position="189"/>
    </location>
</feature>
<evidence type="ECO:0000256" key="4">
    <source>
        <dbReference type="ARBA" id="ARBA00022729"/>
    </source>
</evidence>
<feature type="region of interest" description="Disordered" evidence="11">
    <location>
        <begin position="288"/>
        <end position="360"/>
    </location>
</feature>
<dbReference type="InterPro" id="IPR051170">
    <property type="entry name" value="Neural/epithelial_adhesion"/>
</dbReference>
<dbReference type="AlphaFoldDB" id="A0A6L2PHV1"/>
<dbReference type="InterPro" id="IPR036179">
    <property type="entry name" value="Ig-like_dom_sf"/>
</dbReference>
<feature type="domain" description="Ig-like" evidence="12">
    <location>
        <begin position="199"/>
        <end position="293"/>
    </location>
</feature>
<dbReference type="InterPro" id="IPR013783">
    <property type="entry name" value="Ig-like_fold"/>
</dbReference>
<comment type="subcellular location">
    <subcellularLocation>
        <location evidence="1">Cell membrane</location>
        <topology evidence="1">Multi-pass membrane protein</topology>
    </subcellularLocation>
</comment>
<dbReference type="EMBL" id="BLKM01007982">
    <property type="protein sequence ID" value="GFG32129.1"/>
    <property type="molecule type" value="Genomic_DNA"/>
</dbReference>
<keyword evidence="3" id="KW-0812">Transmembrane</keyword>
<keyword evidence="5" id="KW-0677">Repeat</keyword>
<sequence length="786" mass="88726">VPKFGQPINNVTIPVAREATLACVVEDLATYKVAWLRVDTQTILTIATHVITKNHRIGVSHSDHRTWYLQIRDVRESDRGWYMCQINTDPMKSQVGYLEVVVPPDILDYPTSTDMVVREGTNVTLRCAATGSPQPSITWRREGGESIPLGNGQETTSVEGPVFNITRVNRLHMGAYLCIASNGVPPTVSKRIMLIVHFPPMIWIQNQLVGAHEGQQMTLECNSEAYPKSINYWTREKGEIIAQGGKYEPVLLDNAYKVHMKLTIRSVGPTDFGSYKCVSKNSLGDTDGSIKLYRIPQPSTQYRTTSTTEPSISPEKAEKKQKSRQKEPQPHEEDADNQIMDLSDPERSPKERDLKLRGRPHDNALELPVAEGPTSCAGSNLPVTLLIWIASLWISKKINALRREFSKLRVQELFLITCGINARCHTNDVRKSKEGDRTRTAQTRTGEEDQRFVSVMWCHGGESVRLPEDYFRDVIIVIIIFNNVTADVVLKYCLNAQRMLDPSTHRTTYSCRRSSEVSPTRGFVRFRNAVCYEVRREDTFTPHIIPYAQNLLSLFGVLSERELEESLTDDICKASTDESRKVRQHNARLQTRLGTICSRYCDWHREHVSESSAATEIGYFRKPDSEPEAGLQVLRISHNEMCNTARMVVATYGVYIVFELLSVSADIIAVLYVTTDFVISKGYVRIDAVGWCAVWLILHVAKLVGITRTCQLVSSCGNHTSVLVSKLMLLSRPYSSNTVTELQMFCHQLLPTKLHFCAYDFFELNNTILGSVAKVSITYVIVLLLN</sequence>
<gene>
    <name evidence="13" type="ORF">Cfor_12281</name>
</gene>
<keyword evidence="10" id="KW-0393">Immunoglobulin domain</keyword>
<feature type="compositionally biased region" description="Low complexity" evidence="11">
    <location>
        <begin position="304"/>
        <end position="314"/>
    </location>
</feature>
<proteinExistence type="predicted"/>
<dbReference type="SMART" id="SM00409">
    <property type="entry name" value="IG"/>
    <property type="match status" value="3"/>
</dbReference>
<evidence type="ECO:0000313" key="13">
    <source>
        <dbReference type="EMBL" id="GFG32129.1"/>
    </source>
</evidence>
<dbReference type="Gene3D" id="2.60.40.10">
    <property type="entry name" value="Immunoglobulins"/>
    <property type="match status" value="3"/>
</dbReference>
<dbReference type="SUPFAM" id="SSF48726">
    <property type="entry name" value="Immunoglobulin"/>
    <property type="match status" value="3"/>
</dbReference>
<evidence type="ECO:0000256" key="8">
    <source>
        <dbReference type="ARBA" id="ARBA00023157"/>
    </source>
</evidence>
<dbReference type="Proteomes" id="UP000502823">
    <property type="component" value="Unassembled WGS sequence"/>
</dbReference>
<dbReference type="InterPro" id="IPR007110">
    <property type="entry name" value="Ig-like_dom"/>
</dbReference>
<dbReference type="PANTHER" id="PTHR12231:SF272">
    <property type="entry name" value="DPR-INTERACTING PROTEIN THETA"/>
    <property type="match status" value="1"/>
</dbReference>
<name>A0A6L2PHV1_COPFO</name>
<reference evidence="14" key="1">
    <citation type="submission" date="2020-01" db="EMBL/GenBank/DDBJ databases">
        <title>Draft genome sequence of the Termite Coptotermes fromosanus.</title>
        <authorList>
            <person name="Itakura S."/>
            <person name="Yosikawa Y."/>
            <person name="Umezawa K."/>
        </authorList>
    </citation>
    <scope>NUCLEOTIDE SEQUENCE [LARGE SCALE GENOMIC DNA]</scope>
</reference>
<accession>A0A6L2PHV1</accession>
<keyword evidence="2" id="KW-1003">Cell membrane</keyword>
<keyword evidence="14" id="KW-1185">Reference proteome</keyword>
<evidence type="ECO:0000256" key="10">
    <source>
        <dbReference type="ARBA" id="ARBA00023319"/>
    </source>
</evidence>
<dbReference type="GO" id="GO:0050909">
    <property type="term" value="P:sensory perception of taste"/>
    <property type="evidence" value="ECO:0007669"/>
    <property type="project" value="InterPro"/>
</dbReference>
<evidence type="ECO:0000259" key="12">
    <source>
        <dbReference type="PROSITE" id="PS50835"/>
    </source>
</evidence>
<dbReference type="OrthoDB" id="10012075at2759"/>
<feature type="non-terminal residue" evidence="13">
    <location>
        <position position="1"/>
    </location>
</feature>
<dbReference type="Pfam" id="PF13927">
    <property type="entry name" value="Ig_3"/>
    <property type="match status" value="2"/>
</dbReference>
<comment type="caution">
    <text evidence="13">The sequence shown here is derived from an EMBL/GenBank/DDBJ whole genome shotgun (WGS) entry which is preliminary data.</text>
</comment>
<keyword evidence="7" id="KW-0472">Membrane</keyword>
<dbReference type="InterPro" id="IPR013604">
    <property type="entry name" value="7TM_chemorcpt"/>
</dbReference>
<feature type="compositionally biased region" description="Basic and acidic residues" evidence="11">
    <location>
        <begin position="344"/>
        <end position="360"/>
    </location>
</feature>
<feature type="domain" description="Ig-like" evidence="12">
    <location>
        <begin position="2"/>
        <end position="96"/>
    </location>
</feature>
<protein>
    <recommendedName>
        <fullName evidence="12">Ig-like domain-containing protein</fullName>
    </recommendedName>
</protein>